<feature type="modified residue" description="2',4',5'-topaquinone" evidence="7">
    <location>
        <position position="507"/>
    </location>
</feature>
<dbReference type="InterPro" id="IPR036460">
    <property type="entry name" value="Cu_amine_oxidase_C_sf"/>
</dbReference>
<evidence type="ECO:0000256" key="9">
    <source>
        <dbReference type="SAM" id="Phobius"/>
    </source>
</evidence>
<keyword evidence="3 6" id="KW-0801">TPQ</keyword>
<dbReference type="EMBL" id="VSWD01000014">
    <property type="protein sequence ID" value="KAK3083475.1"/>
    <property type="molecule type" value="Genomic_DNA"/>
</dbReference>
<name>A0AA89BL83_PINIB</name>
<dbReference type="InterPro" id="IPR049948">
    <property type="entry name" value="Cu_Am_ox_TPQ-bd"/>
</dbReference>
<evidence type="ECO:0000313" key="13">
    <source>
        <dbReference type="Proteomes" id="UP001186944"/>
    </source>
</evidence>
<comment type="caution">
    <text evidence="12">The sequence shown here is derived from an EMBL/GenBank/DDBJ whole genome shotgun (WGS) entry which is preliminary data.</text>
</comment>
<gene>
    <name evidence="12" type="ORF">FSP39_023631</name>
</gene>
<evidence type="ECO:0000313" key="12">
    <source>
        <dbReference type="EMBL" id="KAK3083475.1"/>
    </source>
</evidence>
<feature type="transmembrane region" description="Helical" evidence="9">
    <location>
        <begin position="31"/>
        <end position="57"/>
    </location>
</feature>
<keyword evidence="2 8" id="KW-0479">Metal-binding</keyword>
<evidence type="ECO:0000259" key="10">
    <source>
        <dbReference type="Pfam" id="PF01179"/>
    </source>
</evidence>
<keyword evidence="9" id="KW-0812">Transmembrane</keyword>
<dbReference type="Gene3D" id="2.70.98.20">
    <property type="entry name" value="Copper amine oxidase, catalytic domain"/>
    <property type="match status" value="1"/>
</dbReference>
<feature type="active site" description="Schiff-base intermediate with substrate; via topaquinone" evidence="6">
    <location>
        <position position="507"/>
    </location>
</feature>
<protein>
    <recommendedName>
        <fullName evidence="8">Amine oxidase</fullName>
        <ecNumber evidence="8">1.4.3.-</ecNumber>
    </recommendedName>
</protein>
<dbReference type="EC" id="1.4.3.-" evidence="8"/>
<dbReference type="InterPro" id="IPR015800">
    <property type="entry name" value="Cu_amine_oxidase_N2"/>
</dbReference>
<dbReference type="SUPFAM" id="SSF49998">
    <property type="entry name" value="Amine oxidase catalytic domain"/>
    <property type="match status" value="1"/>
</dbReference>
<dbReference type="InterPro" id="IPR016182">
    <property type="entry name" value="Cu_amine_oxidase_N-reg"/>
</dbReference>
<evidence type="ECO:0000256" key="1">
    <source>
        <dbReference type="ARBA" id="ARBA00007983"/>
    </source>
</evidence>
<evidence type="ECO:0000256" key="3">
    <source>
        <dbReference type="ARBA" id="ARBA00022772"/>
    </source>
</evidence>
<evidence type="ECO:0000256" key="2">
    <source>
        <dbReference type="ARBA" id="ARBA00022723"/>
    </source>
</evidence>
<feature type="domain" description="Copper amine oxidase N2-terminal" evidence="11">
    <location>
        <begin position="95"/>
        <end position="181"/>
    </location>
</feature>
<dbReference type="PROSITE" id="PS01164">
    <property type="entry name" value="COPPER_AMINE_OXID_1"/>
    <property type="match status" value="1"/>
</dbReference>
<evidence type="ECO:0000259" key="11">
    <source>
        <dbReference type="Pfam" id="PF02727"/>
    </source>
</evidence>
<feature type="domain" description="Copper amine oxidase catalytic" evidence="10">
    <location>
        <begin position="349"/>
        <end position="754"/>
    </location>
</feature>
<dbReference type="Proteomes" id="UP001186944">
    <property type="component" value="Unassembled WGS sequence"/>
</dbReference>
<comment type="cofactor">
    <cofactor evidence="8">
        <name>Cu cation</name>
        <dbReference type="ChEBI" id="CHEBI:23378"/>
    </cofactor>
    <text evidence="8">Contains 1 topaquinone per subunit.</text>
</comment>
<evidence type="ECO:0000256" key="6">
    <source>
        <dbReference type="PIRSR" id="PIRSR600269-50"/>
    </source>
</evidence>
<dbReference type="GO" id="GO:0005886">
    <property type="term" value="C:plasma membrane"/>
    <property type="evidence" value="ECO:0007669"/>
    <property type="project" value="TreeGrafter"/>
</dbReference>
<organism evidence="12 13">
    <name type="scientific">Pinctada imbricata</name>
    <name type="common">Atlantic pearl-oyster</name>
    <name type="synonym">Pinctada martensii</name>
    <dbReference type="NCBI Taxonomy" id="66713"/>
    <lineage>
        <taxon>Eukaryota</taxon>
        <taxon>Metazoa</taxon>
        <taxon>Spiralia</taxon>
        <taxon>Lophotrochozoa</taxon>
        <taxon>Mollusca</taxon>
        <taxon>Bivalvia</taxon>
        <taxon>Autobranchia</taxon>
        <taxon>Pteriomorphia</taxon>
        <taxon>Pterioida</taxon>
        <taxon>Pterioidea</taxon>
        <taxon>Pteriidae</taxon>
        <taxon>Pinctada</taxon>
    </lineage>
</organism>
<dbReference type="GO" id="GO:0008131">
    <property type="term" value="F:primary methylamine oxidase activity"/>
    <property type="evidence" value="ECO:0007669"/>
    <property type="project" value="InterPro"/>
</dbReference>
<evidence type="ECO:0000256" key="5">
    <source>
        <dbReference type="ARBA" id="ARBA00023008"/>
    </source>
</evidence>
<dbReference type="SUPFAM" id="SSF54416">
    <property type="entry name" value="Amine oxidase N-terminal region"/>
    <property type="match status" value="2"/>
</dbReference>
<keyword evidence="13" id="KW-1185">Reference proteome</keyword>
<dbReference type="Pfam" id="PF02727">
    <property type="entry name" value="Cu_amine_oxidN2"/>
    <property type="match status" value="1"/>
</dbReference>
<dbReference type="GO" id="GO:0005507">
    <property type="term" value="F:copper ion binding"/>
    <property type="evidence" value="ECO:0007669"/>
    <property type="project" value="InterPro"/>
</dbReference>
<comment type="PTM">
    <text evidence="7 8">Topaquinone (TPQ) is generated by copper-dependent autoxidation of a specific tyrosyl residue.</text>
</comment>
<accession>A0AA89BL83</accession>
<dbReference type="PANTHER" id="PTHR10638:SF20">
    <property type="entry name" value="AMINE OXIDASE"/>
    <property type="match status" value="1"/>
</dbReference>
<evidence type="ECO:0000256" key="7">
    <source>
        <dbReference type="PIRSR" id="PIRSR600269-51"/>
    </source>
</evidence>
<dbReference type="Pfam" id="PF01179">
    <property type="entry name" value="Cu_amine_oxid"/>
    <property type="match status" value="1"/>
</dbReference>
<dbReference type="AlphaFoldDB" id="A0AA89BL83"/>
<dbReference type="PRINTS" id="PR00766">
    <property type="entry name" value="CUDAOXIDASE"/>
</dbReference>
<dbReference type="Gene3D" id="3.10.450.40">
    <property type="match status" value="2"/>
</dbReference>
<keyword evidence="4 8" id="KW-0560">Oxidoreductase</keyword>
<comment type="similarity">
    <text evidence="1 8">Belongs to the copper/topaquinone oxidase family.</text>
</comment>
<proteinExistence type="inferred from homology"/>
<evidence type="ECO:0000256" key="8">
    <source>
        <dbReference type="RuleBase" id="RU000672"/>
    </source>
</evidence>
<reference evidence="12" key="1">
    <citation type="submission" date="2019-08" db="EMBL/GenBank/DDBJ databases">
        <title>The improved chromosome-level genome for the pearl oyster Pinctada fucata martensii using PacBio sequencing and Hi-C.</title>
        <authorList>
            <person name="Zheng Z."/>
        </authorList>
    </citation>
    <scope>NUCLEOTIDE SEQUENCE</scope>
    <source>
        <strain evidence="12">ZZ-2019</strain>
        <tissue evidence="12">Adductor muscle</tissue>
    </source>
</reference>
<keyword evidence="9" id="KW-1133">Transmembrane helix</keyword>
<dbReference type="PANTHER" id="PTHR10638">
    <property type="entry name" value="COPPER AMINE OXIDASE"/>
    <property type="match status" value="1"/>
</dbReference>
<dbReference type="InterPro" id="IPR015798">
    <property type="entry name" value="Cu_amine_oxidase_C"/>
</dbReference>
<evidence type="ECO:0000256" key="4">
    <source>
        <dbReference type="ARBA" id="ARBA00023002"/>
    </source>
</evidence>
<dbReference type="GO" id="GO:0048038">
    <property type="term" value="F:quinone binding"/>
    <property type="evidence" value="ECO:0007669"/>
    <property type="project" value="InterPro"/>
</dbReference>
<dbReference type="InterPro" id="IPR000269">
    <property type="entry name" value="Cu_amine_oxidase"/>
</dbReference>
<keyword evidence="9" id="KW-0472">Membrane</keyword>
<keyword evidence="5 8" id="KW-0186">Copper</keyword>
<dbReference type="GO" id="GO:0009308">
    <property type="term" value="P:amine metabolic process"/>
    <property type="evidence" value="ECO:0007669"/>
    <property type="project" value="UniProtKB-UniRule"/>
</dbReference>
<feature type="active site" description="Proton acceptor" evidence="6">
    <location>
        <position position="419"/>
    </location>
</feature>
<dbReference type="FunFam" id="2.70.98.20:FF:000002">
    <property type="entry name" value="Amine oxidase"/>
    <property type="match status" value="1"/>
</dbReference>
<sequence>MEKEAEGNGLGKVNKIDEKHVADNCRKNKKLMFVVIFVTLVTVCAILLIALVCVVVLKNKELAESKVPTCGGHTGVIDISEQSEPSVFSDLTAAEVKGLTEYLYNNKELNLVRPSEVGVDKNYVYLAEIYLPDKDETVTFLDGNINFKDKPKREAKVIIFKGNQSSPEVQEIVVSPLPNPNKHRTLRDGIPLSYCITLHDAIGAEKYLTKMVKEKIQDILRESYEGSISSKCGDHCLTFGILVPVSRSFSGVEKLRFLFGLYQHAGYYLLHPVDFSVLMEVDRSNYTIVKVWYNGQVTESLEALKQGYDKGTIEKQHVPFPKDDDTLYSKMTRRGPAFPESGQRPPFQIEPDGKRYRIKGRQVTYMNWRFDFRMSTLHGPQLYDIRYQNKRIVYELSVQEIAVFYSGHSPIAKYANFFDSIGLIGSSAKGLVPGVDCPAHATFLPSSHFLQKSEKLVTFQNVFCVFEQDTGMPLRRHHSYSKYHGMFYEGMPGHVLILRTIVTIVNYDYIVDFIFYQNGAMETKVVSTGYIITTQFSEKETSYGARVDTYITGNLHHHLFHFKVDLDINGIKNRYDTMDIDTTIVQNNFHSDKNAKITMAKFERSAKLTEKDAAYKFNFDTPKYHIFYNNLTMNSFGNPKAYRVLLKGMSKQILPKDKGNEPSASWFRYQMAVTKHKETERSSSSLYSTLESVVNFQTFIDDNESLMDEDLVAWISLGIQHIPHTEDLPVTHTPGMDLSFFLLPYNYFPEDPSMASRDSVRIEPKMKNNANVGINFIRHSKPRYKRCLPKKNMYQELLQKNPGILFDLK</sequence>